<dbReference type="Gene3D" id="3.40.50.150">
    <property type="entry name" value="Vaccinia Virus protein VP39"/>
    <property type="match status" value="1"/>
</dbReference>
<protein>
    <submittedName>
        <fullName evidence="2">Methyltransferase domain-containing protein</fullName>
    </submittedName>
</protein>
<name>A0ABY8AH32_9ACTN</name>
<keyword evidence="3" id="KW-1185">Reference proteome</keyword>
<evidence type="ECO:0000313" key="3">
    <source>
        <dbReference type="Proteomes" id="UP001218629"/>
    </source>
</evidence>
<dbReference type="RefSeq" id="WP_275310492.1">
    <property type="nucleotide sequence ID" value="NZ_CP095749.1"/>
</dbReference>
<dbReference type="GO" id="GO:0008168">
    <property type="term" value="F:methyltransferase activity"/>
    <property type="evidence" value="ECO:0007669"/>
    <property type="project" value="UniProtKB-KW"/>
</dbReference>
<dbReference type="InterPro" id="IPR041698">
    <property type="entry name" value="Methyltransf_25"/>
</dbReference>
<proteinExistence type="predicted"/>
<dbReference type="CDD" id="cd02440">
    <property type="entry name" value="AdoMet_MTases"/>
    <property type="match status" value="1"/>
</dbReference>
<feature type="domain" description="Methyltransferase" evidence="1">
    <location>
        <begin position="11"/>
        <end position="100"/>
    </location>
</feature>
<dbReference type="EMBL" id="CP095749">
    <property type="protein sequence ID" value="WEB44303.1"/>
    <property type="molecule type" value="Genomic_DNA"/>
</dbReference>
<sequence>MGGKALAREPVLDVGCGTGTDLVLWGRQCGARPVGVDLSHQMLAEARARAGDCSVMQAHSHHLPFSDGVFAAVRGERLLLHDTDPGAAVAEMARVVRPGGRVVLVEPDMEEAAATCPTLYTESGSLTAWVRRSFAQPRSGSAVRRLLRAYGLVSVQSEVHRERCDAETADTVLQLRACAAWAHESRGAPPGQLRRWLSDLHERDSGSAPFCTVPIHVASATRPTS</sequence>
<accession>A0ABY8AH32</accession>
<dbReference type="SUPFAM" id="SSF53335">
    <property type="entry name" value="S-adenosyl-L-methionine-dependent methyltransferases"/>
    <property type="match status" value="1"/>
</dbReference>
<dbReference type="Pfam" id="PF13649">
    <property type="entry name" value="Methyltransf_25"/>
    <property type="match status" value="1"/>
</dbReference>
<dbReference type="InterPro" id="IPR050508">
    <property type="entry name" value="Methyltransf_Superfamily"/>
</dbReference>
<keyword evidence="2" id="KW-0808">Transferase</keyword>
<organism evidence="2 3">
    <name type="scientific">Streptomyces yunnanensis</name>
    <dbReference type="NCBI Taxonomy" id="156453"/>
    <lineage>
        <taxon>Bacteria</taxon>
        <taxon>Bacillati</taxon>
        <taxon>Actinomycetota</taxon>
        <taxon>Actinomycetes</taxon>
        <taxon>Kitasatosporales</taxon>
        <taxon>Streptomycetaceae</taxon>
        <taxon>Streptomyces</taxon>
    </lineage>
</organism>
<evidence type="ECO:0000259" key="1">
    <source>
        <dbReference type="Pfam" id="PF13649"/>
    </source>
</evidence>
<gene>
    <name evidence="2" type="ORF">MOV08_36770</name>
</gene>
<dbReference type="GO" id="GO:0032259">
    <property type="term" value="P:methylation"/>
    <property type="evidence" value="ECO:0007669"/>
    <property type="project" value="UniProtKB-KW"/>
</dbReference>
<dbReference type="PANTHER" id="PTHR42912">
    <property type="entry name" value="METHYLTRANSFERASE"/>
    <property type="match status" value="1"/>
</dbReference>
<dbReference type="Proteomes" id="UP001218629">
    <property type="component" value="Chromosome"/>
</dbReference>
<evidence type="ECO:0000313" key="2">
    <source>
        <dbReference type="EMBL" id="WEB44303.1"/>
    </source>
</evidence>
<dbReference type="InterPro" id="IPR029063">
    <property type="entry name" value="SAM-dependent_MTases_sf"/>
</dbReference>
<keyword evidence="2" id="KW-0489">Methyltransferase</keyword>
<reference evidence="2 3" key="1">
    <citation type="submission" date="2022-03" db="EMBL/GenBank/DDBJ databases">
        <title>Streptomyces yunnanensis P86,complete genome.</title>
        <authorList>
            <person name="Chen S."/>
            <person name="Zhang Q."/>
        </authorList>
    </citation>
    <scope>NUCLEOTIDE SEQUENCE [LARGE SCALE GENOMIC DNA]</scope>
    <source>
        <strain evidence="2 3">P86</strain>
    </source>
</reference>